<keyword evidence="4 11" id="KW-0436">Ligase</keyword>
<feature type="domain" description="Mur ligase central" evidence="13">
    <location>
        <begin position="47"/>
        <end position="271"/>
    </location>
</feature>
<dbReference type="PANTHER" id="PTHR11136:SF0">
    <property type="entry name" value="DIHYDROFOLATE SYNTHETASE-RELATED"/>
    <property type="match status" value="1"/>
</dbReference>
<dbReference type="Pfam" id="PF08245">
    <property type="entry name" value="Mur_ligase_M"/>
    <property type="match status" value="1"/>
</dbReference>
<evidence type="ECO:0000256" key="10">
    <source>
        <dbReference type="ARBA" id="ARBA00047493"/>
    </source>
</evidence>
<proteinExistence type="inferred from homology"/>
<evidence type="ECO:0000256" key="6">
    <source>
        <dbReference type="ARBA" id="ARBA00022741"/>
    </source>
</evidence>
<dbReference type="GO" id="GO:0008841">
    <property type="term" value="F:dihydrofolate synthase activity"/>
    <property type="evidence" value="ECO:0007669"/>
    <property type="project" value="TreeGrafter"/>
</dbReference>
<gene>
    <name evidence="14" type="ORF">GCM10010885_02430</name>
</gene>
<dbReference type="GO" id="GO:0004326">
    <property type="term" value="F:tetrahydrofolylpolyglutamate synthase activity"/>
    <property type="evidence" value="ECO:0007669"/>
    <property type="project" value="UniProtKB-EC"/>
</dbReference>
<keyword evidence="15" id="KW-1185">Reference proteome</keyword>
<reference evidence="14" key="1">
    <citation type="journal article" date="2014" name="Int. J. Syst. Evol. Microbiol.">
        <title>Complete genome sequence of Corynebacterium casei LMG S-19264T (=DSM 44701T), isolated from a smear-ripened cheese.</title>
        <authorList>
            <consortium name="US DOE Joint Genome Institute (JGI-PGF)"/>
            <person name="Walter F."/>
            <person name="Albersmeier A."/>
            <person name="Kalinowski J."/>
            <person name="Ruckert C."/>
        </authorList>
    </citation>
    <scope>NUCLEOTIDE SEQUENCE</scope>
    <source>
        <strain evidence="14">JCM 18487</strain>
    </source>
</reference>
<evidence type="ECO:0000256" key="5">
    <source>
        <dbReference type="ARBA" id="ARBA00022723"/>
    </source>
</evidence>
<evidence type="ECO:0000313" key="15">
    <source>
        <dbReference type="Proteomes" id="UP000637695"/>
    </source>
</evidence>
<keyword evidence="6 11" id="KW-0547">Nucleotide-binding</keyword>
<dbReference type="SUPFAM" id="SSF53623">
    <property type="entry name" value="MurD-like peptide ligases, catalytic domain"/>
    <property type="match status" value="1"/>
</dbReference>
<evidence type="ECO:0000259" key="13">
    <source>
        <dbReference type="Pfam" id="PF08245"/>
    </source>
</evidence>
<evidence type="ECO:0000256" key="7">
    <source>
        <dbReference type="ARBA" id="ARBA00022840"/>
    </source>
</evidence>
<comment type="similarity">
    <text evidence="2 11">Belongs to the folylpolyglutamate synthase family.</text>
</comment>
<dbReference type="AlphaFoldDB" id="A0A917K3G5"/>
<reference evidence="14" key="2">
    <citation type="submission" date="2020-09" db="EMBL/GenBank/DDBJ databases">
        <authorList>
            <person name="Sun Q."/>
            <person name="Ohkuma M."/>
        </authorList>
    </citation>
    <scope>NUCLEOTIDE SEQUENCE</scope>
    <source>
        <strain evidence="14">JCM 18487</strain>
    </source>
</reference>
<keyword evidence="7 11" id="KW-0067">ATP-binding</keyword>
<dbReference type="FunFam" id="3.40.1190.10:FF:000011">
    <property type="entry name" value="Folylpolyglutamate synthase/dihydrofolate synthase"/>
    <property type="match status" value="1"/>
</dbReference>
<dbReference type="RefSeq" id="WP_188880656.1">
    <property type="nucleotide sequence ID" value="NZ_BMOY01000002.1"/>
</dbReference>
<evidence type="ECO:0000259" key="12">
    <source>
        <dbReference type="Pfam" id="PF02875"/>
    </source>
</evidence>
<dbReference type="PANTHER" id="PTHR11136">
    <property type="entry name" value="FOLYLPOLYGLUTAMATE SYNTHASE-RELATED"/>
    <property type="match status" value="1"/>
</dbReference>
<dbReference type="Pfam" id="PF02875">
    <property type="entry name" value="Mur_ligase_C"/>
    <property type="match status" value="1"/>
</dbReference>
<dbReference type="InterPro" id="IPR013221">
    <property type="entry name" value="Mur_ligase_cen"/>
</dbReference>
<comment type="caution">
    <text evidence="14">The sequence shown here is derived from an EMBL/GenBank/DDBJ whole genome shotgun (WGS) entry which is preliminary data.</text>
</comment>
<dbReference type="InterPro" id="IPR036565">
    <property type="entry name" value="Mur-like_cat_sf"/>
</dbReference>
<evidence type="ECO:0000256" key="4">
    <source>
        <dbReference type="ARBA" id="ARBA00022598"/>
    </source>
</evidence>
<dbReference type="GO" id="GO:0005524">
    <property type="term" value="F:ATP binding"/>
    <property type="evidence" value="ECO:0007669"/>
    <property type="project" value="UniProtKB-KW"/>
</dbReference>
<sequence length="450" mass="48862">MNARQVHPAVAWLSSRQRFGVRPGLERMKRILAYLGHPETGLRFYHVAGTNGKGSVCAFLTAILRATGGRVGTFTSPAFDGFRGRFLVDGEPVDDATFAALAEQVMAASRAADAPDDPLTEFEALTTMAILYFRAAGVDHVVWETGLGGRYDSTNVVSPAVTAITNVTYDHMDVLGRTIPEIAWHKAGIIKPGVPVVTAAQDSAYLVMERIAREVAAPVWRLGEVFGYAREAVAWPLQFIHYRGRCRDVFGVPVPLFGAHQCANAAVALAMYEAAVAGGHCPPLSDARLRQALRHTEWPGRFEVHMLADGRLLVLDGAHNAAGAFALRRGLEELASQLRFDGRGWIMVIGVLQDKALLPMLDMLLPLAASVICTQPDNPRALNARDLARWVRQRQPAARVDVAVPVADALSLALARAGEAPVCCWGSLYTVDEARQAMRHGQTEFAEKGR</sequence>
<dbReference type="Gene3D" id="3.40.1190.10">
    <property type="entry name" value="Mur-like, catalytic domain"/>
    <property type="match status" value="1"/>
</dbReference>
<evidence type="ECO:0000256" key="9">
    <source>
        <dbReference type="ARBA" id="ARBA00030592"/>
    </source>
</evidence>
<dbReference type="Proteomes" id="UP000637695">
    <property type="component" value="Unassembled WGS sequence"/>
</dbReference>
<keyword evidence="5" id="KW-0479">Metal-binding</keyword>
<evidence type="ECO:0000256" key="1">
    <source>
        <dbReference type="ARBA" id="ARBA00001946"/>
    </source>
</evidence>
<dbReference type="EC" id="6.3.2.17" evidence="3"/>
<evidence type="ECO:0000256" key="3">
    <source>
        <dbReference type="ARBA" id="ARBA00013025"/>
    </source>
</evidence>
<name>A0A917K3G5_9BACL</name>
<dbReference type="PIRSF" id="PIRSF001563">
    <property type="entry name" value="Folylpolyglu_synth"/>
    <property type="match status" value="1"/>
</dbReference>
<evidence type="ECO:0000313" key="14">
    <source>
        <dbReference type="EMBL" id="GGI96300.1"/>
    </source>
</evidence>
<feature type="domain" description="Mur ligase C-terminal" evidence="12">
    <location>
        <begin position="300"/>
        <end position="419"/>
    </location>
</feature>
<dbReference type="InterPro" id="IPR036615">
    <property type="entry name" value="Mur_ligase_C_dom_sf"/>
</dbReference>
<evidence type="ECO:0000256" key="11">
    <source>
        <dbReference type="PIRNR" id="PIRNR001563"/>
    </source>
</evidence>
<organism evidence="14 15">
    <name type="scientific">Alicyclobacillus cellulosilyticus</name>
    <dbReference type="NCBI Taxonomy" id="1003997"/>
    <lineage>
        <taxon>Bacteria</taxon>
        <taxon>Bacillati</taxon>
        <taxon>Bacillota</taxon>
        <taxon>Bacilli</taxon>
        <taxon>Bacillales</taxon>
        <taxon>Alicyclobacillaceae</taxon>
        <taxon>Alicyclobacillus</taxon>
    </lineage>
</organism>
<dbReference type="InterPro" id="IPR004101">
    <property type="entry name" value="Mur_ligase_C"/>
</dbReference>
<evidence type="ECO:0000256" key="2">
    <source>
        <dbReference type="ARBA" id="ARBA00008276"/>
    </source>
</evidence>
<dbReference type="SUPFAM" id="SSF53244">
    <property type="entry name" value="MurD-like peptide ligases, peptide-binding domain"/>
    <property type="match status" value="1"/>
</dbReference>
<dbReference type="Gene3D" id="3.90.190.20">
    <property type="entry name" value="Mur ligase, C-terminal domain"/>
    <property type="match status" value="1"/>
</dbReference>
<keyword evidence="8" id="KW-0460">Magnesium</keyword>
<comment type="cofactor">
    <cofactor evidence="1">
        <name>Mg(2+)</name>
        <dbReference type="ChEBI" id="CHEBI:18420"/>
    </cofactor>
</comment>
<accession>A0A917K3G5</accession>
<dbReference type="GO" id="GO:0005737">
    <property type="term" value="C:cytoplasm"/>
    <property type="evidence" value="ECO:0007669"/>
    <property type="project" value="TreeGrafter"/>
</dbReference>
<protein>
    <recommendedName>
        <fullName evidence="3">tetrahydrofolate synthase</fullName>
        <ecNumber evidence="3">6.3.2.17</ecNumber>
    </recommendedName>
    <alternativeName>
        <fullName evidence="9">Tetrahydrofolylpolyglutamate synthase</fullName>
    </alternativeName>
</protein>
<dbReference type="InterPro" id="IPR001645">
    <property type="entry name" value="Folylpolyglutamate_synth"/>
</dbReference>
<comment type="catalytic activity">
    <reaction evidence="10">
        <text>(6S)-5,6,7,8-tetrahydrofolyl-(gamma-L-Glu)(n) + L-glutamate + ATP = (6S)-5,6,7,8-tetrahydrofolyl-(gamma-L-Glu)(n+1) + ADP + phosphate + H(+)</text>
        <dbReference type="Rhea" id="RHEA:10580"/>
        <dbReference type="Rhea" id="RHEA-COMP:14738"/>
        <dbReference type="Rhea" id="RHEA-COMP:14740"/>
        <dbReference type="ChEBI" id="CHEBI:15378"/>
        <dbReference type="ChEBI" id="CHEBI:29985"/>
        <dbReference type="ChEBI" id="CHEBI:30616"/>
        <dbReference type="ChEBI" id="CHEBI:43474"/>
        <dbReference type="ChEBI" id="CHEBI:141005"/>
        <dbReference type="ChEBI" id="CHEBI:456216"/>
        <dbReference type="EC" id="6.3.2.17"/>
    </reaction>
</comment>
<evidence type="ECO:0000256" key="8">
    <source>
        <dbReference type="ARBA" id="ARBA00022842"/>
    </source>
</evidence>
<dbReference type="EMBL" id="BMOY01000002">
    <property type="protein sequence ID" value="GGI96300.1"/>
    <property type="molecule type" value="Genomic_DNA"/>
</dbReference>
<dbReference type="GO" id="GO:0046872">
    <property type="term" value="F:metal ion binding"/>
    <property type="evidence" value="ECO:0007669"/>
    <property type="project" value="UniProtKB-KW"/>
</dbReference>
<dbReference type="NCBIfam" id="TIGR01499">
    <property type="entry name" value="folC"/>
    <property type="match status" value="1"/>
</dbReference>